<feature type="chain" id="PRO_5045043913" evidence="2">
    <location>
        <begin position="23"/>
        <end position="173"/>
    </location>
</feature>
<dbReference type="InterPro" id="IPR048648">
    <property type="entry name" value="CRLF2-like_D2"/>
</dbReference>
<evidence type="ECO:0000259" key="3">
    <source>
        <dbReference type="Pfam" id="PF21605"/>
    </source>
</evidence>
<dbReference type="EMBL" id="JASSZA010000006">
    <property type="protein sequence ID" value="KAK2107944.1"/>
    <property type="molecule type" value="Genomic_DNA"/>
</dbReference>
<evidence type="ECO:0000256" key="2">
    <source>
        <dbReference type="SAM" id="SignalP"/>
    </source>
</evidence>
<feature type="domain" description="Cytokine receptor-like factor 2-like" evidence="4">
    <location>
        <begin position="32"/>
        <end position="107"/>
    </location>
</feature>
<dbReference type="InterPro" id="IPR053856">
    <property type="entry name" value="TSLPR_D1"/>
</dbReference>
<dbReference type="Pfam" id="PF22012">
    <property type="entry name" value="TSLPR_D1"/>
    <property type="match status" value="1"/>
</dbReference>
<dbReference type="SUPFAM" id="SSF49265">
    <property type="entry name" value="Fibronectin type III"/>
    <property type="match status" value="1"/>
</dbReference>
<comment type="caution">
    <text evidence="5">The sequence shown here is derived from an EMBL/GenBank/DDBJ whole genome shotgun (WGS) entry which is preliminary data.</text>
</comment>
<feature type="signal peptide" evidence="2">
    <location>
        <begin position="1"/>
        <end position="22"/>
    </location>
</feature>
<evidence type="ECO:0000259" key="4">
    <source>
        <dbReference type="Pfam" id="PF22012"/>
    </source>
</evidence>
<keyword evidence="2" id="KW-0732">Signal</keyword>
<dbReference type="Gene3D" id="2.60.40.10">
    <property type="entry name" value="Immunoglobulins"/>
    <property type="match status" value="2"/>
</dbReference>
<dbReference type="Proteomes" id="UP001266305">
    <property type="component" value="Unassembled WGS sequence"/>
</dbReference>
<dbReference type="Pfam" id="PF21605">
    <property type="entry name" value="CRLF2-like_D2"/>
    <property type="match status" value="1"/>
</dbReference>
<organism evidence="5 6">
    <name type="scientific">Saguinus oedipus</name>
    <name type="common">Cotton-top tamarin</name>
    <name type="synonym">Oedipomidas oedipus</name>
    <dbReference type="NCBI Taxonomy" id="9490"/>
    <lineage>
        <taxon>Eukaryota</taxon>
        <taxon>Metazoa</taxon>
        <taxon>Chordata</taxon>
        <taxon>Craniata</taxon>
        <taxon>Vertebrata</taxon>
        <taxon>Euteleostomi</taxon>
        <taxon>Mammalia</taxon>
        <taxon>Eutheria</taxon>
        <taxon>Euarchontoglires</taxon>
        <taxon>Primates</taxon>
        <taxon>Haplorrhini</taxon>
        <taxon>Platyrrhini</taxon>
        <taxon>Cebidae</taxon>
        <taxon>Callitrichinae</taxon>
        <taxon>Saguinus</taxon>
    </lineage>
</organism>
<evidence type="ECO:0000313" key="6">
    <source>
        <dbReference type="Proteomes" id="UP001266305"/>
    </source>
</evidence>
<keyword evidence="1" id="KW-1015">Disulfide bond</keyword>
<protein>
    <submittedName>
        <fullName evidence="5">Cytokine receptor-like factor 2</fullName>
    </submittedName>
</protein>
<name>A0ABQ9VF07_SAGOE</name>
<keyword evidence="6" id="KW-1185">Reference proteome</keyword>
<dbReference type="InterPro" id="IPR036116">
    <property type="entry name" value="FN3_sf"/>
</dbReference>
<reference evidence="5 6" key="1">
    <citation type="submission" date="2023-05" db="EMBL/GenBank/DDBJ databases">
        <title>B98-5 Cell Line De Novo Hybrid Assembly: An Optical Mapping Approach.</title>
        <authorList>
            <person name="Kananen K."/>
            <person name="Auerbach J.A."/>
            <person name="Kautto E."/>
            <person name="Blachly J.S."/>
        </authorList>
    </citation>
    <scope>NUCLEOTIDE SEQUENCE [LARGE SCALE GENOMIC DNA]</scope>
    <source>
        <strain evidence="5">B95-8</strain>
        <tissue evidence="5">Cell line</tissue>
    </source>
</reference>
<evidence type="ECO:0000256" key="1">
    <source>
        <dbReference type="ARBA" id="ARBA00023157"/>
    </source>
</evidence>
<accession>A0ABQ9VF07</accession>
<dbReference type="InterPro" id="IPR013783">
    <property type="entry name" value="Ig-like_fold"/>
</dbReference>
<feature type="domain" description="Cytokine receptor-like factor 2-like D2" evidence="3">
    <location>
        <begin position="119"/>
        <end position="163"/>
    </location>
</feature>
<gene>
    <name evidence="5" type="primary">CRLF2_1</name>
    <name evidence="5" type="ORF">P7K49_013109</name>
</gene>
<sequence length="173" mass="19967">MRKFLLLWGAAVFLQGVWVILGQVDTGEGIHVQIIYFNLEVVQITWNASKYAGTSLTFFYRFHSDEAYHQCPKYIVHQGHTSGCLLDAEQRDDILSFSIRHGTHPFFSVSRWIYEYLKPASPKAVSFEWHQDSGTVMCPDLGYKDLLYEVQHQSIFDSKWQVRWVKVTQGSGG</sequence>
<proteinExistence type="predicted"/>
<evidence type="ECO:0000313" key="5">
    <source>
        <dbReference type="EMBL" id="KAK2107944.1"/>
    </source>
</evidence>